<accession>A0A0E9RZD6</accession>
<sequence length="51" mass="5931">MWPQGTQPLLQHGDDKDGCICAQKGRRRDEYYRLLQCRDKRPVCGVTLSHT</sequence>
<proteinExistence type="predicted"/>
<dbReference type="EMBL" id="GBXM01074141">
    <property type="protein sequence ID" value="JAH34436.1"/>
    <property type="molecule type" value="Transcribed_RNA"/>
</dbReference>
<organism evidence="1">
    <name type="scientific">Anguilla anguilla</name>
    <name type="common">European freshwater eel</name>
    <name type="synonym">Muraena anguilla</name>
    <dbReference type="NCBI Taxonomy" id="7936"/>
    <lineage>
        <taxon>Eukaryota</taxon>
        <taxon>Metazoa</taxon>
        <taxon>Chordata</taxon>
        <taxon>Craniata</taxon>
        <taxon>Vertebrata</taxon>
        <taxon>Euteleostomi</taxon>
        <taxon>Actinopterygii</taxon>
        <taxon>Neopterygii</taxon>
        <taxon>Teleostei</taxon>
        <taxon>Anguilliformes</taxon>
        <taxon>Anguillidae</taxon>
        <taxon>Anguilla</taxon>
    </lineage>
</organism>
<name>A0A0E9RZD6_ANGAN</name>
<reference evidence="1" key="2">
    <citation type="journal article" date="2015" name="Fish Shellfish Immunol.">
        <title>Early steps in the European eel (Anguilla anguilla)-Vibrio vulnificus interaction in the gills: Role of the RtxA13 toxin.</title>
        <authorList>
            <person name="Callol A."/>
            <person name="Pajuelo D."/>
            <person name="Ebbesson L."/>
            <person name="Teles M."/>
            <person name="MacKenzie S."/>
            <person name="Amaro C."/>
        </authorList>
    </citation>
    <scope>NUCLEOTIDE SEQUENCE</scope>
</reference>
<dbReference type="AlphaFoldDB" id="A0A0E9RZD6"/>
<reference evidence="1" key="1">
    <citation type="submission" date="2014-11" db="EMBL/GenBank/DDBJ databases">
        <authorList>
            <person name="Amaro Gonzalez C."/>
        </authorList>
    </citation>
    <scope>NUCLEOTIDE SEQUENCE</scope>
</reference>
<protein>
    <submittedName>
        <fullName evidence="1">Uncharacterized protein</fullName>
    </submittedName>
</protein>
<evidence type="ECO:0000313" key="1">
    <source>
        <dbReference type="EMBL" id="JAH34436.1"/>
    </source>
</evidence>